<evidence type="ECO:0000313" key="3">
    <source>
        <dbReference type="Proteomes" id="UP000832041"/>
    </source>
</evidence>
<name>A0ABY4KYJ6_THEAE</name>
<dbReference type="Gene3D" id="3.90.1200.10">
    <property type="match status" value="1"/>
</dbReference>
<dbReference type="RefSeq" id="WP_248592760.1">
    <property type="nucleotide sequence ID" value="NZ_BAABEB010000012.1"/>
</dbReference>
<dbReference type="InterPro" id="IPR052898">
    <property type="entry name" value="ACAD10-like"/>
</dbReference>
<feature type="domain" description="Aminoglycoside phosphotransferase" evidence="1">
    <location>
        <begin position="40"/>
        <end position="268"/>
    </location>
</feature>
<evidence type="ECO:0000259" key="1">
    <source>
        <dbReference type="Pfam" id="PF01636"/>
    </source>
</evidence>
<dbReference type="EMBL" id="CP051627">
    <property type="protein sequence ID" value="UPT20502.1"/>
    <property type="molecule type" value="Genomic_DNA"/>
</dbReference>
<keyword evidence="3" id="KW-1185">Reference proteome</keyword>
<protein>
    <submittedName>
        <fullName evidence="2">Phosphotransferase family protein</fullName>
    </submittedName>
</protein>
<evidence type="ECO:0000313" key="2">
    <source>
        <dbReference type="EMBL" id="UPT20502.1"/>
    </source>
</evidence>
<organism evidence="2 3">
    <name type="scientific">Thermobifida alba</name>
    <name type="common">Thermomonospora alba</name>
    <dbReference type="NCBI Taxonomy" id="53522"/>
    <lineage>
        <taxon>Bacteria</taxon>
        <taxon>Bacillati</taxon>
        <taxon>Actinomycetota</taxon>
        <taxon>Actinomycetes</taxon>
        <taxon>Streptosporangiales</taxon>
        <taxon>Nocardiopsidaceae</taxon>
        <taxon>Thermobifida</taxon>
    </lineage>
</organism>
<dbReference type="Pfam" id="PF01636">
    <property type="entry name" value="APH"/>
    <property type="match status" value="1"/>
</dbReference>
<dbReference type="PANTHER" id="PTHR47829:SF1">
    <property type="entry name" value="HAD FAMILY PHOSPHATASE"/>
    <property type="match status" value="1"/>
</dbReference>
<sequence length="356" mass="39392">MKETQRAEVAPVRPGEELDWPRLEAYLRASLPELEGEFSVLQFPNGSANLTYQVRFGERRLVVRRPPFGVIATAAHDMHREYRVLSRLYRHFPRAPRALLYCGDEGVIGAHFLVMEYRPGVVVWDSIPESMAGEPDAGRRIGLAVVDALADLHRLRPEECGLADLGRPQGYLERQLRGWRGRWEAVAPGSDTPVHRAGEALAARVPVSGAATILHNDYKVDNCQFAHGDPDRVVSVFDWDMATLGDPLVDVGTLLNYWPGSDGTAALAVPGLERLGLPDREEVVARYSQRVGVPLELADLAWYEAFGCWKTAIIMQQLYVRYLRGETTDARMAERGGQVEALAERALELLGAGGAG</sequence>
<proteinExistence type="predicted"/>
<dbReference type="CDD" id="cd05154">
    <property type="entry name" value="ACAD10_11_N-like"/>
    <property type="match status" value="1"/>
</dbReference>
<reference evidence="2 3" key="1">
    <citation type="submission" date="2020-04" db="EMBL/GenBank/DDBJ databases">
        <title>Thermobifida alba genome sequencing and assembly.</title>
        <authorList>
            <person name="Luzics S."/>
            <person name="Horvath B."/>
            <person name="Nagy I."/>
            <person name="Toth A."/>
            <person name="Nagy I."/>
            <person name="Kukolya J."/>
        </authorList>
    </citation>
    <scope>NUCLEOTIDE SEQUENCE [LARGE SCALE GENOMIC DNA]</scope>
    <source>
        <strain evidence="2 3">DSM 43795</strain>
    </source>
</reference>
<dbReference type="PANTHER" id="PTHR47829">
    <property type="entry name" value="HYDROLASE, PUTATIVE (AFU_ORTHOLOGUE AFUA_1G12880)-RELATED"/>
    <property type="match status" value="1"/>
</dbReference>
<dbReference type="InterPro" id="IPR002575">
    <property type="entry name" value="Aminoglycoside_PTrfase"/>
</dbReference>
<dbReference type="Gene3D" id="3.30.200.20">
    <property type="entry name" value="Phosphorylase Kinase, domain 1"/>
    <property type="match status" value="1"/>
</dbReference>
<accession>A0ABY4KYJ6</accession>
<dbReference type="InterPro" id="IPR011009">
    <property type="entry name" value="Kinase-like_dom_sf"/>
</dbReference>
<dbReference type="Proteomes" id="UP000832041">
    <property type="component" value="Chromosome"/>
</dbReference>
<dbReference type="InterPro" id="IPR041726">
    <property type="entry name" value="ACAD10_11_N"/>
</dbReference>
<dbReference type="SUPFAM" id="SSF56112">
    <property type="entry name" value="Protein kinase-like (PK-like)"/>
    <property type="match status" value="1"/>
</dbReference>
<gene>
    <name evidence="2" type="ORF">FOF52_05545</name>
</gene>